<dbReference type="Pfam" id="PF25539">
    <property type="entry name" value="Bestrophin_2"/>
    <property type="match status" value="2"/>
</dbReference>
<keyword evidence="7 9" id="KW-0472">Membrane</keyword>
<dbReference type="EMBL" id="JALJOQ010000038">
    <property type="protein sequence ID" value="KAK9806424.1"/>
    <property type="molecule type" value="Genomic_DNA"/>
</dbReference>
<keyword evidence="4 9" id="KW-0812">Transmembrane</keyword>
<dbReference type="Proteomes" id="UP001465755">
    <property type="component" value="Unassembled WGS sequence"/>
</dbReference>
<feature type="region of interest" description="Disordered" evidence="8">
    <location>
        <begin position="199"/>
        <end position="273"/>
    </location>
</feature>
<gene>
    <name evidence="10" type="ORF">WJX73_005307</name>
</gene>
<evidence type="ECO:0000256" key="6">
    <source>
        <dbReference type="ARBA" id="ARBA00023065"/>
    </source>
</evidence>
<sequence length="273" mass="30794">MLVDKRGWPWIHDDRNAMEIGIPLTATSFAVALLLVFLISESYRRYWDARRCMGRLNTNMRNLVRQAMAWFRSQELLDAMVHVCEDNLLEDVVKAAGVSKEQECAMDLDIRLTSVALLVWIYCLPVAIWDVYGWLTPFICGLIAYFLFAVENICMQIEEPFSKLPLDELARKLQKDVDEMMKFREEGWQVVEQHTQPGGLVPHNAYPPQQLPSLAPGTTNGPVQPGNAPSSIQQRPVANGSVHGPVQQRQQGNSLGLTHQPSLLGLRRTSSIV</sequence>
<evidence type="ECO:0000256" key="4">
    <source>
        <dbReference type="ARBA" id="ARBA00022692"/>
    </source>
</evidence>
<evidence type="ECO:0000256" key="2">
    <source>
        <dbReference type="ARBA" id="ARBA00022448"/>
    </source>
</evidence>
<keyword evidence="3" id="KW-1003">Cell membrane</keyword>
<keyword evidence="5 9" id="KW-1133">Transmembrane helix</keyword>
<keyword evidence="2" id="KW-0813">Transport</keyword>
<dbReference type="PANTHER" id="PTHR33281">
    <property type="entry name" value="UPF0187 PROTEIN YNEE"/>
    <property type="match status" value="1"/>
</dbReference>
<feature type="transmembrane region" description="Helical" evidence="9">
    <location>
        <begin position="20"/>
        <end position="40"/>
    </location>
</feature>
<protein>
    <submittedName>
        <fullName evidence="10">Uncharacterized protein</fullName>
    </submittedName>
</protein>
<keyword evidence="6" id="KW-0406">Ion transport</keyword>
<feature type="transmembrane region" description="Helical" evidence="9">
    <location>
        <begin position="110"/>
        <end position="128"/>
    </location>
</feature>
<comment type="caution">
    <text evidence="10">The sequence shown here is derived from an EMBL/GenBank/DDBJ whole genome shotgun (WGS) entry which is preliminary data.</text>
</comment>
<dbReference type="GO" id="GO:0005254">
    <property type="term" value="F:chloride channel activity"/>
    <property type="evidence" value="ECO:0007669"/>
    <property type="project" value="InterPro"/>
</dbReference>
<evidence type="ECO:0000256" key="1">
    <source>
        <dbReference type="ARBA" id="ARBA00004651"/>
    </source>
</evidence>
<evidence type="ECO:0000256" key="5">
    <source>
        <dbReference type="ARBA" id="ARBA00022989"/>
    </source>
</evidence>
<evidence type="ECO:0000313" key="11">
    <source>
        <dbReference type="Proteomes" id="UP001465755"/>
    </source>
</evidence>
<name>A0AAW1P9R0_9CHLO</name>
<proteinExistence type="predicted"/>
<evidence type="ECO:0000256" key="9">
    <source>
        <dbReference type="SAM" id="Phobius"/>
    </source>
</evidence>
<evidence type="ECO:0000256" key="8">
    <source>
        <dbReference type="SAM" id="MobiDB-lite"/>
    </source>
</evidence>
<comment type="subcellular location">
    <subcellularLocation>
        <location evidence="1">Cell membrane</location>
        <topology evidence="1">Multi-pass membrane protein</topology>
    </subcellularLocation>
</comment>
<evidence type="ECO:0000256" key="7">
    <source>
        <dbReference type="ARBA" id="ARBA00023136"/>
    </source>
</evidence>
<feature type="transmembrane region" description="Helical" evidence="9">
    <location>
        <begin position="134"/>
        <end position="154"/>
    </location>
</feature>
<accession>A0AAW1P9R0</accession>
<feature type="compositionally biased region" description="Polar residues" evidence="8">
    <location>
        <begin position="216"/>
        <end position="236"/>
    </location>
</feature>
<evidence type="ECO:0000256" key="3">
    <source>
        <dbReference type="ARBA" id="ARBA00022475"/>
    </source>
</evidence>
<organism evidence="10 11">
    <name type="scientific">Symbiochloris irregularis</name>
    <dbReference type="NCBI Taxonomy" id="706552"/>
    <lineage>
        <taxon>Eukaryota</taxon>
        <taxon>Viridiplantae</taxon>
        <taxon>Chlorophyta</taxon>
        <taxon>core chlorophytes</taxon>
        <taxon>Trebouxiophyceae</taxon>
        <taxon>Trebouxiales</taxon>
        <taxon>Trebouxiaceae</taxon>
        <taxon>Symbiochloris</taxon>
    </lineage>
</organism>
<dbReference type="GO" id="GO:0005886">
    <property type="term" value="C:plasma membrane"/>
    <property type="evidence" value="ECO:0007669"/>
    <property type="project" value="UniProtKB-SubCell"/>
</dbReference>
<keyword evidence="11" id="KW-1185">Reference proteome</keyword>
<dbReference type="AlphaFoldDB" id="A0AAW1P9R0"/>
<feature type="compositionally biased region" description="Polar residues" evidence="8">
    <location>
        <begin position="247"/>
        <end position="261"/>
    </location>
</feature>
<reference evidence="10 11" key="1">
    <citation type="journal article" date="2024" name="Nat. Commun.">
        <title>Phylogenomics reveals the evolutionary origins of lichenization in chlorophyte algae.</title>
        <authorList>
            <person name="Puginier C."/>
            <person name="Libourel C."/>
            <person name="Otte J."/>
            <person name="Skaloud P."/>
            <person name="Haon M."/>
            <person name="Grisel S."/>
            <person name="Petersen M."/>
            <person name="Berrin J.G."/>
            <person name="Delaux P.M."/>
            <person name="Dal Grande F."/>
            <person name="Keller J."/>
        </authorList>
    </citation>
    <scope>NUCLEOTIDE SEQUENCE [LARGE SCALE GENOMIC DNA]</scope>
    <source>
        <strain evidence="10 11">SAG 2036</strain>
    </source>
</reference>
<dbReference type="InterPro" id="IPR044669">
    <property type="entry name" value="YneE/VCCN1/2-like"/>
</dbReference>
<evidence type="ECO:0000313" key="10">
    <source>
        <dbReference type="EMBL" id="KAK9806424.1"/>
    </source>
</evidence>
<dbReference type="PANTHER" id="PTHR33281:SF19">
    <property type="entry name" value="VOLTAGE-DEPENDENT ANION CHANNEL-FORMING PROTEIN YNEE"/>
    <property type="match status" value="1"/>
</dbReference>